<keyword evidence="4" id="KW-1185">Reference proteome</keyword>
<name>N1PJA0_DOTSN</name>
<dbReference type="HOGENOM" id="CLU_1360373_0_0_1"/>
<evidence type="ECO:0000256" key="1">
    <source>
        <dbReference type="SAM" id="MobiDB-lite"/>
    </source>
</evidence>
<accession>N1PJA0</accession>
<dbReference type="EMBL" id="KB446542">
    <property type="protein sequence ID" value="EME41406.1"/>
    <property type="molecule type" value="Genomic_DNA"/>
</dbReference>
<evidence type="ECO:0000313" key="4">
    <source>
        <dbReference type="Proteomes" id="UP000016933"/>
    </source>
</evidence>
<organism evidence="3 4">
    <name type="scientific">Dothistroma septosporum (strain NZE10 / CBS 128990)</name>
    <name type="common">Red band needle blight fungus</name>
    <name type="synonym">Mycosphaerella pini</name>
    <dbReference type="NCBI Taxonomy" id="675120"/>
    <lineage>
        <taxon>Eukaryota</taxon>
        <taxon>Fungi</taxon>
        <taxon>Dikarya</taxon>
        <taxon>Ascomycota</taxon>
        <taxon>Pezizomycotina</taxon>
        <taxon>Dothideomycetes</taxon>
        <taxon>Dothideomycetidae</taxon>
        <taxon>Mycosphaerellales</taxon>
        <taxon>Mycosphaerellaceae</taxon>
        <taxon>Dothistroma</taxon>
    </lineage>
</organism>
<feature type="chain" id="PRO_5004109888" evidence="2">
    <location>
        <begin position="21"/>
        <end position="201"/>
    </location>
</feature>
<keyword evidence="2" id="KW-0732">Signal</keyword>
<evidence type="ECO:0000313" key="3">
    <source>
        <dbReference type="EMBL" id="EME41406.1"/>
    </source>
</evidence>
<reference evidence="3 4" key="2">
    <citation type="journal article" date="2012" name="PLoS Pathog.">
        <title>Diverse lifestyles and strategies of plant pathogenesis encoded in the genomes of eighteen Dothideomycetes fungi.</title>
        <authorList>
            <person name="Ohm R.A."/>
            <person name="Feau N."/>
            <person name="Henrissat B."/>
            <person name="Schoch C.L."/>
            <person name="Horwitz B.A."/>
            <person name="Barry K.W."/>
            <person name="Condon B.J."/>
            <person name="Copeland A.C."/>
            <person name="Dhillon B."/>
            <person name="Glaser F."/>
            <person name="Hesse C.N."/>
            <person name="Kosti I."/>
            <person name="LaButti K."/>
            <person name="Lindquist E.A."/>
            <person name="Lucas S."/>
            <person name="Salamov A.A."/>
            <person name="Bradshaw R.E."/>
            <person name="Ciuffetti L."/>
            <person name="Hamelin R.C."/>
            <person name="Kema G.H.J."/>
            <person name="Lawrence C."/>
            <person name="Scott J.A."/>
            <person name="Spatafora J.W."/>
            <person name="Turgeon B.G."/>
            <person name="de Wit P.J.G.M."/>
            <person name="Zhong S."/>
            <person name="Goodwin S.B."/>
            <person name="Grigoriev I.V."/>
        </authorList>
    </citation>
    <scope>NUCLEOTIDE SEQUENCE [LARGE SCALE GENOMIC DNA]</scope>
    <source>
        <strain evidence="4">NZE10 / CBS 128990</strain>
    </source>
</reference>
<protein>
    <submittedName>
        <fullName evidence="3">Uncharacterized protein</fullName>
    </submittedName>
</protein>
<feature type="region of interest" description="Disordered" evidence="1">
    <location>
        <begin position="181"/>
        <end position="201"/>
    </location>
</feature>
<feature type="compositionally biased region" description="Basic and acidic residues" evidence="1">
    <location>
        <begin position="192"/>
        <end position="201"/>
    </location>
</feature>
<sequence>MRFSTAILLATAYLTLGATALPNPRPAATYQVVDVGGPSSPIGVPAAETLPSTSTSSSKPATVTVTASPSKASVTTTQHTTVAVPTTAVSASSHTFATSLSPVITSEPTPSVAIETVIVSMTDTVYDTVPAPTYAAAVQPSSSSSFSSSLIPTSTLNSAFTNYGQWNQTISTSLHPSGTAMDARLSTNVPCPDDKEASSSY</sequence>
<reference evidence="4" key="1">
    <citation type="journal article" date="2012" name="PLoS Genet.">
        <title>The genomes of the fungal plant pathogens Cladosporium fulvum and Dothistroma septosporum reveal adaptation to different hosts and lifestyles but also signatures of common ancestry.</title>
        <authorList>
            <person name="de Wit P.J.G.M."/>
            <person name="van der Burgt A."/>
            <person name="Oekmen B."/>
            <person name="Stergiopoulos I."/>
            <person name="Abd-Elsalam K.A."/>
            <person name="Aerts A.L."/>
            <person name="Bahkali A.H."/>
            <person name="Beenen H.G."/>
            <person name="Chettri P."/>
            <person name="Cox M.P."/>
            <person name="Datema E."/>
            <person name="de Vries R.P."/>
            <person name="Dhillon B."/>
            <person name="Ganley A.R."/>
            <person name="Griffiths S.A."/>
            <person name="Guo Y."/>
            <person name="Hamelin R.C."/>
            <person name="Henrissat B."/>
            <person name="Kabir M.S."/>
            <person name="Jashni M.K."/>
            <person name="Kema G."/>
            <person name="Klaubauf S."/>
            <person name="Lapidus A."/>
            <person name="Levasseur A."/>
            <person name="Lindquist E."/>
            <person name="Mehrabi R."/>
            <person name="Ohm R.A."/>
            <person name="Owen T.J."/>
            <person name="Salamov A."/>
            <person name="Schwelm A."/>
            <person name="Schijlen E."/>
            <person name="Sun H."/>
            <person name="van den Burg H.A."/>
            <person name="van Ham R.C.H.J."/>
            <person name="Zhang S."/>
            <person name="Goodwin S.B."/>
            <person name="Grigoriev I.V."/>
            <person name="Collemare J."/>
            <person name="Bradshaw R.E."/>
        </authorList>
    </citation>
    <scope>NUCLEOTIDE SEQUENCE [LARGE SCALE GENOMIC DNA]</scope>
    <source>
        <strain evidence="4">NZE10 / CBS 128990</strain>
    </source>
</reference>
<gene>
    <name evidence="3" type="ORF">DOTSEDRAFT_73729</name>
</gene>
<proteinExistence type="predicted"/>
<dbReference type="AlphaFoldDB" id="N1PJA0"/>
<feature type="signal peptide" evidence="2">
    <location>
        <begin position="1"/>
        <end position="20"/>
    </location>
</feature>
<feature type="region of interest" description="Disordered" evidence="1">
    <location>
        <begin position="43"/>
        <end position="62"/>
    </location>
</feature>
<evidence type="ECO:0000256" key="2">
    <source>
        <dbReference type="SAM" id="SignalP"/>
    </source>
</evidence>
<dbReference type="Proteomes" id="UP000016933">
    <property type="component" value="Unassembled WGS sequence"/>
</dbReference>
<dbReference type="OMA" id="WNQTIST"/>
<feature type="compositionally biased region" description="Low complexity" evidence="1">
    <location>
        <begin position="49"/>
        <end position="62"/>
    </location>
</feature>